<gene>
    <name evidence="1" type="ORF">DPX16_3398</name>
</gene>
<dbReference type="AlphaFoldDB" id="A0A3N0XLG4"/>
<reference evidence="1 2" key="1">
    <citation type="submission" date="2018-10" db="EMBL/GenBank/DDBJ databases">
        <title>Genome assembly for a Yunnan-Guizhou Plateau 3E fish, Anabarilius grahami (Regan), and its evolutionary and genetic applications.</title>
        <authorList>
            <person name="Jiang W."/>
        </authorList>
    </citation>
    <scope>NUCLEOTIDE SEQUENCE [LARGE SCALE GENOMIC DNA]</scope>
    <source>
        <strain evidence="1">AG-KIZ</strain>
        <tissue evidence="1">Muscle</tissue>
    </source>
</reference>
<evidence type="ECO:0000313" key="1">
    <source>
        <dbReference type="EMBL" id="ROI64851.1"/>
    </source>
</evidence>
<comment type="caution">
    <text evidence="1">The sequence shown here is derived from an EMBL/GenBank/DDBJ whole genome shotgun (WGS) entry which is preliminary data.</text>
</comment>
<protein>
    <submittedName>
        <fullName evidence="1">Uncharacterized protein</fullName>
    </submittedName>
</protein>
<accession>A0A3N0XLG4</accession>
<proteinExistence type="predicted"/>
<name>A0A3N0XLG4_ANAGA</name>
<dbReference type="EMBL" id="RJVU01069905">
    <property type="protein sequence ID" value="ROI64851.1"/>
    <property type="molecule type" value="Genomic_DNA"/>
</dbReference>
<evidence type="ECO:0000313" key="2">
    <source>
        <dbReference type="Proteomes" id="UP000281406"/>
    </source>
</evidence>
<dbReference type="Proteomes" id="UP000281406">
    <property type="component" value="Unassembled WGS sequence"/>
</dbReference>
<organism evidence="1 2">
    <name type="scientific">Anabarilius grahami</name>
    <name type="common">Kanglang fish</name>
    <name type="synonym">Barilius grahami</name>
    <dbReference type="NCBI Taxonomy" id="495550"/>
    <lineage>
        <taxon>Eukaryota</taxon>
        <taxon>Metazoa</taxon>
        <taxon>Chordata</taxon>
        <taxon>Craniata</taxon>
        <taxon>Vertebrata</taxon>
        <taxon>Euteleostomi</taxon>
        <taxon>Actinopterygii</taxon>
        <taxon>Neopterygii</taxon>
        <taxon>Teleostei</taxon>
        <taxon>Ostariophysi</taxon>
        <taxon>Cypriniformes</taxon>
        <taxon>Xenocyprididae</taxon>
        <taxon>Xenocypridinae</taxon>
        <taxon>Xenocypridinae incertae sedis</taxon>
        <taxon>Anabarilius</taxon>
    </lineage>
</organism>
<keyword evidence="2" id="KW-1185">Reference proteome</keyword>
<sequence length="156" mass="17875">MTLRNLKSYRRRDSTYTPRAIWSNLSMYHITPLIHYEHLGASQGEPAPWRRKERVWSVMDGSGPPRLLSSPSRSCSHIGLSNDGSPARREGMYEYDLRDLFPPLMRYKSAASGMRPKGATVNADESHNSPGWDFLLRDHLDNGQSLHRAQRLRAKL</sequence>